<proteinExistence type="predicted"/>
<dbReference type="InterPro" id="IPR007165">
    <property type="entry name" value="Phage_holin_4_2"/>
</dbReference>
<keyword evidence="1" id="KW-0472">Membrane</keyword>
<reference evidence="2 3" key="1">
    <citation type="submission" date="2019-07" db="EMBL/GenBank/DDBJ databases">
        <title>complete genome sequencing of Ornithinimicrobium sp. H23M54.</title>
        <authorList>
            <person name="Bae J.-W."/>
            <person name="Lee S.-Y."/>
        </authorList>
    </citation>
    <scope>NUCLEOTIDE SEQUENCE [LARGE SCALE GENOMIC DNA]</scope>
    <source>
        <strain evidence="2 3">H23M54</strain>
    </source>
</reference>
<keyword evidence="3" id="KW-1185">Reference proteome</keyword>
<evidence type="ECO:0000313" key="2">
    <source>
        <dbReference type="EMBL" id="QDO88175.1"/>
    </source>
</evidence>
<feature type="transmembrane region" description="Helical" evidence="1">
    <location>
        <begin position="32"/>
        <end position="55"/>
    </location>
</feature>
<dbReference type="AlphaFoldDB" id="A0A516G9K8"/>
<dbReference type="Proteomes" id="UP000315395">
    <property type="component" value="Chromosome"/>
</dbReference>
<name>A0A516G9K8_9MICO</name>
<evidence type="ECO:0000313" key="3">
    <source>
        <dbReference type="Proteomes" id="UP000315395"/>
    </source>
</evidence>
<dbReference type="OrthoDB" id="4871734at2"/>
<feature type="transmembrane region" description="Helical" evidence="1">
    <location>
        <begin position="67"/>
        <end position="85"/>
    </location>
</feature>
<keyword evidence="1" id="KW-0812">Transmembrane</keyword>
<feature type="transmembrane region" description="Helical" evidence="1">
    <location>
        <begin position="97"/>
        <end position="119"/>
    </location>
</feature>
<evidence type="ECO:0000256" key="1">
    <source>
        <dbReference type="SAM" id="Phobius"/>
    </source>
</evidence>
<dbReference type="RefSeq" id="WP_143782850.1">
    <property type="nucleotide sequence ID" value="NZ_CP041616.1"/>
</dbReference>
<sequence>MLRFLAQMALAVLANAVGLLVASLVVPGFSMQPVGFVIAVVIFSVLQGVLSPFMLSMSLRYMPAIRGGVALVTTLVSLVLTNWLTDGLNISGLTAWVLGPFVVWLAVLLAAVVLPLFLFKQLLSDRPRRQSTITGA</sequence>
<dbReference type="KEGG" id="orz:FNH13_07315"/>
<organism evidence="2 3">
    <name type="scientific">Ornithinimicrobium ciconiae</name>
    <dbReference type="NCBI Taxonomy" id="2594265"/>
    <lineage>
        <taxon>Bacteria</taxon>
        <taxon>Bacillati</taxon>
        <taxon>Actinomycetota</taxon>
        <taxon>Actinomycetes</taxon>
        <taxon>Micrococcales</taxon>
        <taxon>Ornithinimicrobiaceae</taxon>
        <taxon>Ornithinimicrobium</taxon>
    </lineage>
</organism>
<keyword evidence="1" id="KW-1133">Transmembrane helix</keyword>
<accession>A0A516G9K8</accession>
<protein>
    <submittedName>
        <fullName evidence="2">Phage holin family protein</fullName>
    </submittedName>
</protein>
<gene>
    <name evidence="2" type="ORF">FNH13_07315</name>
</gene>
<dbReference type="Pfam" id="PF04020">
    <property type="entry name" value="Phage_holin_4_2"/>
    <property type="match status" value="1"/>
</dbReference>
<dbReference type="EMBL" id="CP041616">
    <property type="protein sequence ID" value="QDO88175.1"/>
    <property type="molecule type" value="Genomic_DNA"/>
</dbReference>